<evidence type="ECO:0000256" key="5">
    <source>
        <dbReference type="ARBA" id="ARBA00023136"/>
    </source>
</evidence>
<evidence type="ECO:0000259" key="7">
    <source>
        <dbReference type="Pfam" id="PF03600"/>
    </source>
</evidence>
<keyword evidence="5 6" id="KW-0472">Membrane</keyword>
<dbReference type="RefSeq" id="WP_055122514.1">
    <property type="nucleotide sequence ID" value="NZ_LKST01000002.1"/>
</dbReference>
<proteinExistence type="predicted"/>
<dbReference type="NCBIfam" id="TIGR00784">
    <property type="entry name" value="citMHS"/>
    <property type="match status" value="1"/>
</dbReference>
<feature type="transmembrane region" description="Helical" evidence="6">
    <location>
        <begin position="91"/>
        <end position="113"/>
    </location>
</feature>
<keyword evidence="9" id="KW-1185">Reference proteome</keyword>
<feature type="transmembrane region" description="Helical" evidence="6">
    <location>
        <begin position="6"/>
        <end position="23"/>
    </location>
</feature>
<dbReference type="GO" id="GO:0015128">
    <property type="term" value="F:gluconate transmembrane transporter activity"/>
    <property type="evidence" value="ECO:0007669"/>
    <property type="project" value="InterPro"/>
</dbReference>
<feature type="transmembrane region" description="Helical" evidence="6">
    <location>
        <begin position="30"/>
        <end position="49"/>
    </location>
</feature>
<feature type="domain" description="Citrate transporter-like" evidence="7">
    <location>
        <begin position="22"/>
        <end position="399"/>
    </location>
</feature>
<dbReference type="InterPro" id="IPR003474">
    <property type="entry name" value="Glcn_transporter"/>
</dbReference>
<feature type="transmembrane region" description="Helical" evidence="6">
    <location>
        <begin position="143"/>
        <end position="163"/>
    </location>
</feature>
<dbReference type="AlphaFoldDB" id="A0A0Q0YQ79"/>
<comment type="subcellular location">
    <subcellularLocation>
        <location evidence="1">Membrane</location>
        <topology evidence="1">Multi-pass membrane protein</topology>
    </subcellularLocation>
</comment>
<dbReference type="Pfam" id="PF03600">
    <property type="entry name" value="CitMHS"/>
    <property type="match status" value="1"/>
</dbReference>
<comment type="caution">
    <text evidence="8">The sequence shown here is derived from an EMBL/GenBank/DDBJ whole genome shotgun (WGS) entry which is preliminary data.</text>
</comment>
<keyword evidence="4 6" id="KW-1133">Transmembrane helix</keyword>
<dbReference type="GO" id="GO:0015137">
    <property type="term" value="F:citrate transmembrane transporter activity"/>
    <property type="evidence" value="ECO:0007669"/>
    <property type="project" value="InterPro"/>
</dbReference>
<feature type="transmembrane region" description="Helical" evidence="6">
    <location>
        <begin position="119"/>
        <end position="136"/>
    </location>
</feature>
<evidence type="ECO:0000256" key="4">
    <source>
        <dbReference type="ARBA" id="ARBA00022989"/>
    </source>
</evidence>
<dbReference type="InterPro" id="IPR014738">
    <property type="entry name" value="Citrate_transporter"/>
</dbReference>
<dbReference type="Proteomes" id="UP000050517">
    <property type="component" value="Unassembled WGS sequence"/>
</dbReference>
<evidence type="ECO:0000256" key="6">
    <source>
        <dbReference type="SAM" id="Phobius"/>
    </source>
</evidence>
<evidence type="ECO:0000256" key="2">
    <source>
        <dbReference type="ARBA" id="ARBA00022448"/>
    </source>
</evidence>
<dbReference type="EMBL" id="LKST01000002">
    <property type="protein sequence ID" value="KQB84607.1"/>
    <property type="molecule type" value="Genomic_DNA"/>
</dbReference>
<keyword evidence="3 6" id="KW-0812">Transmembrane</keyword>
<dbReference type="PANTHER" id="PTHR30354">
    <property type="entry name" value="GNT FAMILY GLUCONATE TRANSPORTER"/>
    <property type="match status" value="1"/>
</dbReference>
<feature type="transmembrane region" description="Helical" evidence="6">
    <location>
        <begin position="335"/>
        <end position="358"/>
    </location>
</feature>
<evidence type="ECO:0000256" key="3">
    <source>
        <dbReference type="ARBA" id="ARBA00022692"/>
    </source>
</evidence>
<feature type="transmembrane region" description="Helical" evidence="6">
    <location>
        <begin position="253"/>
        <end position="273"/>
    </location>
</feature>
<accession>A0A0Q0YQ79</accession>
<feature type="transmembrane region" description="Helical" evidence="6">
    <location>
        <begin position="61"/>
        <end position="79"/>
    </location>
</feature>
<protein>
    <submittedName>
        <fullName evidence="8">Citrate transporter</fullName>
    </submittedName>
</protein>
<dbReference type="OrthoDB" id="5329450at2"/>
<organism evidence="8 9">
    <name type="scientific">Corynebacterium oculi</name>
    <dbReference type="NCBI Taxonomy" id="1544416"/>
    <lineage>
        <taxon>Bacteria</taxon>
        <taxon>Bacillati</taxon>
        <taxon>Actinomycetota</taxon>
        <taxon>Actinomycetes</taxon>
        <taxon>Mycobacteriales</taxon>
        <taxon>Corynebacteriaceae</taxon>
        <taxon>Corynebacterium</taxon>
    </lineage>
</organism>
<gene>
    <name evidence="8" type="primary">citN</name>
    <name evidence="8" type="ORF">Cocul_01415</name>
</gene>
<name>A0A0Q0YQ79_9CORY</name>
<feature type="transmembrane region" description="Helical" evidence="6">
    <location>
        <begin position="432"/>
        <end position="453"/>
    </location>
</feature>
<dbReference type="STRING" id="1544416.Cocul_01415"/>
<sequence>MHTPLSLTLAGLAIIALTVALLIRGKTSPVVAMTLVPATGALLLGFSLGEIGEFFGSGLDSVMNVVVMFIFAIIYFGILQDIGLFNPVVTALIRATRGNVVLVALGTAAIGTVAHLDGAGATTFLLTIPALLPLYQAMHMSRYVLLAIVALAASVMNMVPWAGPVGRTSSVISLTPTEIWHHLLPMQGVALALVFAIALVLGLSERRRIARLRRSPDFVGRGEVDVDAIAREFVERQQDERARQGYHYRDARWARIATALISVALLVVLVTGWLEPGPAFLIASTLVLPLNFDSPSEQTDAMKRHAPSALAMASVIIAAAMFLGVLGGAGMLEQIALSLLSILPASVGPWVHVIVGYLGVPLDLATSTDAYYFSVLPIVQETAGSFGVSALGAASALIIGNVIGTFVSPFSPALWVAIGLARADMGRHLKLAFPLAWGLSITMVTVALISGLLA</sequence>
<dbReference type="PANTHER" id="PTHR30354:SF26">
    <property type="entry name" value="TRANSPORTER, PUTATIVE-RELATED"/>
    <property type="match status" value="1"/>
</dbReference>
<feature type="transmembrane region" description="Helical" evidence="6">
    <location>
        <begin position="183"/>
        <end position="204"/>
    </location>
</feature>
<reference evidence="8 9" key="1">
    <citation type="submission" date="2015-10" db="EMBL/GenBank/DDBJ databases">
        <title>Corynebacteirum lowii and Corynebacterium oculi species nova, derived from human clinical disease and and emended description of Corynebacterium mastiditis.</title>
        <authorList>
            <person name="Bernard K."/>
            <person name="Pacheco A.L."/>
            <person name="Mcdougall C."/>
            <person name="Burtx T."/>
            <person name="Weibe D."/>
            <person name="Tyler S."/>
            <person name="Olson A.B."/>
            <person name="Cnockaert M."/>
            <person name="Eguchi H."/>
            <person name="Kuwahara T."/>
            <person name="Nakayama-Imaohji H."/>
            <person name="Boudewijins M."/>
            <person name="Van Hoecke F."/>
            <person name="Bernier A.-M."/>
            <person name="Vandamme P."/>
        </authorList>
    </citation>
    <scope>NUCLEOTIDE SEQUENCE [LARGE SCALE GENOMIC DNA]</scope>
    <source>
        <strain evidence="8 9">NML 130210</strain>
    </source>
</reference>
<dbReference type="GO" id="GO:0005886">
    <property type="term" value="C:plasma membrane"/>
    <property type="evidence" value="ECO:0007669"/>
    <property type="project" value="TreeGrafter"/>
</dbReference>
<feature type="transmembrane region" description="Helical" evidence="6">
    <location>
        <begin position="397"/>
        <end position="420"/>
    </location>
</feature>
<keyword evidence="2" id="KW-0813">Transport</keyword>
<feature type="transmembrane region" description="Helical" evidence="6">
    <location>
        <begin position="308"/>
        <end position="329"/>
    </location>
</feature>
<dbReference type="InterPro" id="IPR004680">
    <property type="entry name" value="Cit_transptr-like_dom"/>
</dbReference>
<evidence type="ECO:0000313" key="8">
    <source>
        <dbReference type="EMBL" id="KQB84607.1"/>
    </source>
</evidence>
<evidence type="ECO:0000313" key="9">
    <source>
        <dbReference type="Proteomes" id="UP000050517"/>
    </source>
</evidence>
<evidence type="ECO:0000256" key="1">
    <source>
        <dbReference type="ARBA" id="ARBA00004141"/>
    </source>
</evidence>
<dbReference type="PATRIC" id="fig|1544416.3.peg.1419"/>